<evidence type="ECO:0000313" key="4">
    <source>
        <dbReference type="Proteomes" id="UP001595807"/>
    </source>
</evidence>
<sequence>MKFNKTMLMTTSMAGLTGLALLSTQSASADEWGYAPDFNAYGFEQSTPFYYGQDYSANYNYSYGDTKTETASTSTSTTTTSSNVTVSSDSTNLYPVGQCTWGVKSLATWASNYWGNANDWAANAAADGFTVGTTPAVGAIIVWSDGGYGHVGYVTDVASDGTIQILESNYNGNMSIANYRGYFDPNNSWTPGVVSYIYAPAS</sequence>
<keyword evidence="1" id="KW-0732">Signal</keyword>
<accession>A0ABV8CTL4</accession>
<gene>
    <name evidence="3" type="ORF">ACFORF_01415</name>
</gene>
<evidence type="ECO:0000259" key="2">
    <source>
        <dbReference type="PROSITE" id="PS50911"/>
    </source>
</evidence>
<dbReference type="Proteomes" id="UP001595807">
    <property type="component" value="Unassembled WGS sequence"/>
</dbReference>
<dbReference type="PROSITE" id="PS50911">
    <property type="entry name" value="CHAP"/>
    <property type="match status" value="1"/>
</dbReference>
<dbReference type="InterPro" id="IPR009148">
    <property type="entry name" value="PcsB-like"/>
</dbReference>
<dbReference type="Gene3D" id="3.90.1720.10">
    <property type="entry name" value="endopeptidase domain like (from Nostoc punctiforme)"/>
    <property type="match status" value="1"/>
</dbReference>
<feature type="domain" description="Peptidase C51" evidence="2">
    <location>
        <begin position="74"/>
        <end position="198"/>
    </location>
</feature>
<proteinExistence type="predicted"/>
<dbReference type="PRINTS" id="PR01852">
    <property type="entry name" value="SIBAPROTEIN"/>
</dbReference>
<dbReference type="EMBL" id="JBHRZV010000006">
    <property type="protein sequence ID" value="MFC3927294.1"/>
    <property type="molecule type" value="Genomic_DNA"/>
</dbReference>
<dbReference type="InterPro" id="IPR007921">
    <property type="entry name" value="CHAP_dom"/>
</dbReference>
<dbReference type="Pfam" id="PF05257">
    <property type="entry name" value="CHAP"/>
    <property type="match status" value="1"/>
</dbReference>
<feature type="chain" id="PRO_5045062171" evidence="1">
    <location>
        <begin position="30"/>
        <end position="202"/>
    </location>
</feature>
<name>A0ABV8CTL4_9STRE</name>
<dbReference type="SUPFAM" id="SSF54001">
    <property type="entry name" value="Cysteine proteinases"/>
    <property type="match status" value="1"/>
</dbReference>
<organism evidence="3 4">
    <name type="scientific">Streptococcus caprae</name>
    <dbReference type="NCBI Taxonomy" id="1640501"/>
    <lineage>
        <taxon>Bacteria</taxon>
        <taxon>Bacillati</taxon>
        <taxon>Bacillota</taxon>
        <taxon>Bacilli</taxon>
        <taxon>Lactobacillales</taxon>
        <taxon>Streptococcaceae</taxon>
        <taxon>Streptococcus</taxon>
    </lineage>
</organism>
<evidence type="ECO:0000313" key="3">
    <source>
        <dbReference type="EMBL" id="MFC3927294.1"/>
    </source>
</evidence>
<keyword evidence="4" id="KW-1185">Reference proteome</keyword>
<comment type="caution">
    <text evidence="3">The sequence shown here is derived from an EMBL/GenBank/DDBJ whole genome shotgun (WGS) entry which is preliminary data.</text>
</comment>
<reference evidence="4" key="1">
    <citation type="journal article" date="2019" name="Int. J. Syst. Evol. Microbiol.">
        <title>The Global Catalogue of Microorganisms (GCM) 10K type strain sequencing project: providing services to taxonomists for standard genome sequencing and annotation.</title>
        <authorList>
            <consortium name="The Broad Institute Genomics Platform"/>
            <consortium name="The Broad Institute Genome Sequencing Center for Infectious Disease"/>
            <person name="Wu L."/>
            <person name="Ma J."/>
        </authorList>
    </citation>
    <scope>NUCLEOTIDE SEQUENCE [LARGE SCALE GENOMIC DNA]</scope>
    <source>
        <strain evidence="4">CCUG 67170</strain>
    </source>
</reference>
<feature type="signal peptide" evidence="1">
    <location>
        <begin position="1"/>
        <end position="29"/>
    </location>
</feature>
<protein>
    <submittedName>
        <fullName evidence="3">CHAP domain-containing protein</fullName>
    </submittedName>
</protein>
<dbReference type="InterPro" id="IPR038765">
    <property type="entry name" value="Papain-like_cys_pep_sf"/>
</dbReference>
<dbReference type="RefSeq" id="WP_380424661.1">
    <property type="nucleotide sequence ID" value="NZ_JBHRZV010000006.1"/>
</dbReference>
<evidence type="ECO:0000256" key="1">
    <source>
        <dbReference type="SAM" id="SignalP"/>
    </source>
</evidence>